<dbReference type="Proteomes" id="UP000198345">
    <property type="component" value="Unassembled WGS sequence"/>
</dbReference>
<keyword evidence="3" id="KW-1185">Reference proteome</keyword>
<evidence type="ECO:0000256" key="1">
    <source>
        <dbReference type="SAM" id="SignalP"/>
    </source>
</evidence>
<dbReference type="RefSeq" id="WP_089050522.1">
    <property type="nucleotide sequence ID" value="NZ_FXTV01000011.1"/>
</dbReference>
<evidence type="ECO:0000313" key="2">
    <source>
        <dbReference type="EMBL" id="OXA88905.1"/>
    </source>
</evidence>
<name>A0A226H3X9_9FLAO</name>
<reference evidence="2 3" key="1">
    <citation type="submission" date="2016-11" db="EMBL/GenBank/DDBJ databases">
        <title>Whole genomes of Flavobacteriaceae.</title>
        <authorList>
            <person name="Stine C."/>
            <person name="Li C."/>
            <person name="Tadesse D."/>
        </authorList>
    </citation>
    <scope>NUCLEOTIDE SEQUENCE [LARGE SCALE GENOMIC DNA]</scope>
    <source>
        <strain evidence="2 3">DSM 18292</strain>
    </source>
</reference>
<dbReference type="OrthoDB" id="1444079at2"/>
<dbReference type="AlphaFoldDB" id="A0A226H3X9"/>
<evidence type="ECO:0000313" key="3">
    <source>
        <dbReference type="Proteomes" id="UP000198345"/>
    </source>
</evidence>
<feature type="chain" id="PRO_5013144294" evidence="1">
    <location>
        <begin position="20"/>
        <end position="145"/>
    </location>
</feature>
<sequence>MKVIKITIFFLLYIANCAAQPGIEESATINIQSMYAKGKQVFKKGNAAMSTNTIHLENKTGEIDVWTGTVSKLEESFDHFIYKKDTMRVKMLLPSHHRLAGIKIRELNFTKGSYTINLLKLIEKTDNIQNGFLIINNFPDDCLGI</sequence>
<comment type="caution">
    <text evidence="2">The sequence shown here is derived from an EMBL/GenBank/DDBJ whole genome shotgun (WGS) entry which is preliminary data.</text>
</comment>
<organism evidence="2 3">
    <name type="scientific">Flavobacterium hercynium</name>
    <dbReference type="NCBI Taxonomy" id="387094"/>
    <lineage>
        <taxon>Bacteria</taxon>
        <taxon>Pseudomonadati</taxon>
        <taxon>Bacteroidota</taxon>
        <taxon>Flavobacteriia</taxon>
        <taxon>Flavobacteriales</taxon>
        <taxon>Flavobacteriaceae</taxon>
        <taxon>Flavobacterium</taxon>
    </lineage>
</organism>
<accession>A0A226H3X9</accession>
<feature type="signal peptide" evidence="1">
    <location>
        <begin position="1"/>
        <end position="19"/>
    </location>
</feature>
<keyword evidence="1" id="KW-0732">Signal</keyword>
<gene>
    <name evidence="2" type="ORF">B0A66_14250</name>
</gene>
<protein>
    <submittedName>
        <fullName evidence="2">Uncharacterized protein</fullName>
    </submittedName>
</protein>
<proteinExistence type="predicted"/>
<dbReference type="EMBL" id="MUGW01000029">
    <property type="protein sequence ID" value="OXA88905.1"/>
    <property type="molecule type" value="Genomic_DNA"/>
</dbReference>